<organism evidence="2 3">
    <name type="scientific">Chryseobacterium caseinilyticum</name>
    <dbReference type="NCBI Taxonomy" id="2771428"/>
    <lineage>
        <taxon>Bacteria</taxon>
        <taxon>Pseudomonadati</taxon>
        <taxon>Bacteroidota</taxon>
        <taxon>Flavobacteriia</taxon>
        <taxon>Flavobacteriales</taxon>
        <taxon>Weeksellaceae</taxon>
        <taxon>Chryseobacterium group</taxon>
        <taxon>Chryseobacterium</taxon>
    </lineage>
</organism>
<comment type="caution">
    <text evidence="2">The sequence shown here is derived from an EMBL/GenBank/DDBJ whole genome shotgun (WGS) entry which is preliminary data.</text>
</comment>
<keyword evidence="1" id="KW-0472">Membrane</keyword>
<accession>A0ABR8ZFK8</accession>
<dbReference type="EMBL" id="JACYFS010000004">
    <property type="protein sequence ID" value="MBD8083650.1"/>
    <property type="molecule type" value="Genomic_DNA"/>
</dbReference>
<keyword evidence="1" id="KW-1133">Transmembrane helix</keyword>
<evidence type="ECO:0000313" key="2">
    <source>
        <dbReference type="EMBL" id="MBD8083650.1"/>
    </source>
</evidence>
<proteinExistence type="predicted"/>
<sequence>MKNLSWGHGVMIALLAFIIFILSMLFLFPNGQQNSEMVSDNYYEEELLYQQVIDAKGRADKLVNKPVYSQNSNGITIKFPADYSNGNARIKYVLNRTDDKNLDVKKDAVLDENKSFTIPANLLKFGSYTLRLTWVKNKTEYRIDYDVAWK</sequence>
<gene>
    <name evidence="2" type="ORF">IC610_14610</name>
</gene>
<name>A0ABR8ZFK8_9FLAO</name>
<keyword evidence="3" id="KW-1185">Reference proteome</keyword>
<evidence type="ECO:0000313" key="3">
    <source>
        <dbReference type="Proteomes" id="UP000637299"/>
    </source>
</evidence>
<dbReference type="Pfam" id="PF05751">
    <property type="entry name" value="FixH"/>
    <property type="match status" value="1"/>
</dbReference>
<dbReference type="Proteomes" id="UP000637299">
    <property type="component" value="Unassembled WGS sequence"/>
</dbReference>
<evidence type="ECO:0000256" key="1">
    <source>
        <dbReference type="SAM" id="Phobius"/>
    </source>
</evidence>
<protein>
    <submittedName>
        <fullName evidence="2">FixH family protein</fullName>
    </submittedName>
</protein>
<dbReference type="InterPro" id="IPR008620">
    <property type="entry name" value="FixH"/>
</dbReference>
<keyword evidence="1" id="KW-0812">Transmembrane</keyword>
<reference evidence="2 3" key="1">
    <citation type="submission" date="2020-09" db="EMBL/GenBank/DDBJ databases">
        <title>Genome seq and assembly of Chryseobacterium sp.</title>
        <authorList>
            <person name="Chhetri G."/>
        </authorList>
    </citation>
    <scope>NUCLEOTIDE SEQUENCE [LARGE SCALE GENOMIC DNA]</scope>
    <source>
        <strain evidence="2 3">GCR10</strain>
    </source>
</reference>
<feature type="transmembrane region" description="Helical" evidence="1">
    <location>
        <begin position="6"/>
        <end position="28"/>
    </location>
</feature>
<dbReference type="RefSeq" id="WP_056075642.1">
    <property type="nucleotide sequence ID" value="NZ_JACYFS010000004.1"/>
</dbReference>